<dbReference type="Proteomes" id="UP000218231">
    <property type="component" value="Unassembled WGS sequence"/>
</dbReference>
<dbReference type="InterPro" id="IPR000644">
    <property type="entry name" value="CBS_dom"/>
</dbReference>
<evidence type="ECO:0000256" key="6">
    <source>
        <dbReference type="ARBA" id="ARBA00023065"/>
    </source>
</evidence>
<name>A0A2A2KB43_9BILA</name>
<evidence type="ECO:0000313" key="14">
    <source>
        <dbReference type="EMBL" id="PAV71029.1"/>
    </source>
</evidence>
<feature type="transmembrane region" description="Helical" evidence="12">
    <location>
        <begin position="254"/>
        <end position="273"/>
    </location>
</feature>
<protein>
    <recommendedName>
        <fullName evidence="13">CNNM transmembrane domain-containing protein</fullName>
    </recommendedName>
</protein>
<dbReference type="Gene3D" id="3.10.580.10">
    <property type="entry name" value="CBS-domain"/>
    <property type="match status" value="1"/>
</dbReference>
<evidence type="ECO:0000256" key="12">
    <source>
        <dbReference type="SAM" id="Phobius"/>
    </source>
</evidence>
<keyword evidence="9" id="KW-0325">Glycoprotein</keyword>
<keyword evidence="8 10" id="KW-0472">Membrane</keyword>
<keyword evidence="4" id="KW-0677">Repeat</keyword>
<evidence type="ECO:0000256" key="4">
    <source>
        <dbReference type="ARBA" id="ARBA00022737"/>
    </source>
</evidence>
<dbReference type="EMBL" id="LIAE01009135">
    <property type="protein sequence ID" value="PAV71029.1"/>
    <property type="molecule type" value="Genomic_DNA"/>
</dbReference>
<dbReference type="SUPFAM" id="SSF54631">
    <property type="entry name" value="CBS-domain pair"/>
    <property type="match status" value="1"/>
</dbReference>
<accession>A0A2A2KB43</accession>
<dbReference type="GO" id="GO:0040018">
    <property type="term" value="P:positive regulation of multicellular organism growth"/>
    <property type="evidence" value="ECO:0007669"/>
    <property type="project" value="UniProtKB-ARBA"/>
</dbReference>
<dbReference type="PANTHER" id="PTHR12064:SF94">
    <property type="entry name" value="UNEXTENDED PROTEIN"/>
    <property type="match status" value="1"/>
</dbReference>
<dbReference type="InterPro" id="IPR045095">
    <property type="entry name" value="ACDP"/>
</dbReference>
<feature type="transmembrane region" description="Helical" evidence="12">
    <location>
        <begin position="285"/>
        <end position="305"/>
    </location>
</feature>
<dbReference type="InterPro" id="IPR046342">
    <property type="entry name" value="CBS_dom_sf"/>
</dbReference>
<dbReference type="InterPro" id="IPR002550">
    <property type="entry name" value="CNNM"/>
</dbReference>
<dbReference type="CDD" id="cd04590">
    <property type="entry name" value="CBS_pair_CorC_HlyC_assoc"/>
    <property type="match status" value="1"/>
</dbReference>
<proteinExistence type="inferred from homology"/>
<dbReference type="GO" id="GO:0010960">
    <property type="term" value="P:magnesium ion homeostasis"/>
    <property type="evidence" value="ECO:0007669"/>
    <property type="project" value="InterPro"/>
</dbReference>
<feature type="region of interest" description="Disordered" evidence="11">
    <location>
        <begin position="1"/>
        <end position="29"/>
    </location>
</feature>
<feature type="region of interest" description="Disordered" evidence="11">
    <location>
        <begin position="759"/>
        <end position="780"/>
    </location>
</feature>
<evidence type="ECO:0000256" key="9">
    <source>
        <dbReference type="ARBA" id="ARBA00023180"/>
    </source>
</evidence>
<dbReference type="AlphaFoldDB" id="A0A2A2KB43"/>
<sequence length="821" mass="90709">MQAAEPLPQSQARRDSGNQPENTGNGLLSELDASRLRSDEVRVSGLRIEVDDAGGHHQEALVKYERNEAIVKPNMNVKVVVFGSGLNKANAMGFSLDPSCQNVALRVEEGGFTGKSNVRAEFAINFPMSENGTYHLCLRRQGEKEFELSDSLQTKITTRTPPKVTYLPLHIQIAIITVLLVLSGLFSGLNLGLMTLNPQELKLIMKSGSKTERRYAEMILPVRKHGNFLLCTLLLGNVCVNSGISILLDDLTGSGYLALIVSSAGIVIFGEIFPQALCVKKGLAVGANTIWLTRIFMILTGVASYPISKILDCILGEEVVSYDRNRLIELIRMSNEDGQLQDELRIAVGAMEMNDKTVSNVMTKIDDVFMLPDTTILSTKTVAEILRMGYTRIPVYSGSRNDVVSLLFVKDLALLNPDGNFTIQTVCNYHQHPLRFVMEDTPLRVMLDEFKKGEYHLAMVQRVITEGDADPRYELVGVVTLEDIVEEILQAEIVDETDAIMDNVNRTRRKGAQARDVSCLIEGEDPSVISVQLQLVTTQFLSANVRAFHQPMISQPVLERLIRQHCHKLNFTHLPDLYDSASAVLPRTSRLYTKGEYTDRFILILEGRALVTIGQDEMKFEAGPWHSFGKEMLEKLVDKMESEEKKTAAGGTNGVTAGGDKEKTDSHHSLTAIGAVEAAGKRKWGFVPDFSVIVREECTYLEITVSAWLLAYKSTLMSRGGTRWVTDSMLRLTDPVPHLVRTDAGGLQRCFTEGTPLNRRVRPASASPTPVNSPDSPCPNDSDLLHPAHNHLAIFPYSPSASPTPSTVTFPETMADHQGIT</sequence>
<dbReference type="GO" id="GO:0016323">
    <property type="term" value="C:basolateral plasma membrane"/>
    <property type="evidence" value="ECO:0007669"/>
    <property type="project" value="UniProtKB-SubCell"/>
</dbReference>
<dbReference type="PANTHER" id="PTHR12064">
    <property type="entry name" value="METAL TRANSPORTER CNNM"/>
    <property type="match status" value="1"/>
</dbReference>
<keyword evidence="6" id="KW-0813">Transport</keyword>
<dbReference type="GO" id="GO:1905941">
    <property type="term" value="P:positive regulation of gonad development"/>
    <property type="evidence" value="ECO:0007669"/>
    <property type="project" value="UniProtKB-ARBA"/>
</dbReference>
<dbReference type="GO" id="GO:0022857">
    <property type="term" value="F:transmembrane transporter activity"/>
    <property type="evidence" value="ECO:0007669"/>
    <property type="project" value="TreeGrafter"/>
</dbReference>
<evidence type="ECO:0000313" key="15">
    <source>
        <dbReference type="Proteomes" id="UP000218231"/>
    </source>
</evidence>
<dbReference type="GO" id="GO:0032026">
    <property type="term" value="P:response to magnesium ion"/>
    <property type="evidence" value="ECO:0007669"/>
    <property type="project" value="UniProtKB-ARBA"/>
</dbReference>
<gene>
    <name evidence="14" type="ORF">WR25_19951</name>
</gene>
<dbReference type="Pfam" id="PF00571">
    <property type="entry name" value="CBS"/>
    <property type="match status" value="1"/>
</dbReference>
<dbReference type="OrthoDB" id="5353557at2759"/>
<feature type="compositionally biased region" description="Polar residues" evidence="11">
    <location>
        <begin position="766"/>
        <end position="775"/>
    </location>
</feature>
<evidence type="ECO:0000256" key="11">
    <source>
        <dbReference type="SAM" id="MobiDB-lite"/>
    </source>
</evidence>
<evidence type="ECO:0000259" key="13">
    <source>
        <dbReference type="PROSITE" id="PS51846"/>
    </source>
</evidence>
<feature type="transmembrane region" description="Helical" evidence="12">
    <location>
        <begin position="228"/>
        <end position="248"/>
    </location>
</feature>
<keyword evidence="3 10" id="KW-0812">Transmembrane</keyword>
<feature type="region of interest" description="Disordered" evidence="11">
    <location>
        <begin position="641"/>
        <end position="666"/>
    </location>
</feature>
<dbReference type="Pfam" id="PF01595">
    <property type="entry name" value="CNNM"/>
    <property type="match status" value="1"/>
</dbReference>
<keyword evidence="7" id="KW-0129">CBS domain</keyword>
<evidence type="ECO:0000256" key="2">
    <source>
        <dbReference type="ARBA" id="ARBA00010484"/>
    </source>
</evidence>
<dbReference type="PROSITE" id="PS51846">
    <property type="entry name" value="CNNM"/>
    <property type="match status" value="1"/>
</dbReference>
<evidence type="ECO:0000256" key="10">
    <source>
        <dbReference type="PROSITE-ProRule" id="PRU01193"/>
    </source>
</evidence>
<dbReference type="GO" id="GO:0040026">
    <property type="term" value="P:positive regulation of vulval development"/>
    <property type="evidence" value="ECO:0007669"/>
    <property type="project" value="UniProtKB-ARBA"/>
</dbReference>
<feature type="transmembrane region" description="Helical" evidence="12">
    <location>
        <begin position="169"/>
        <end position="196"/>
    </location>
</feature>
<keyword evidence="5 10" id="KW-1133">Transmembrane helix</keyword>
<comment type="similarity">
    <text evidence="2">Belongs to the ACDP family.</text>
</comment>
<dbReference type="GO" id="GO:0008340">
    <property type="term" value="P:determination of adult lifespan"/>
    <property type="evidence" value="ECO:0007669"/>
    <property type="project" value="UniProtKB-ARBA"/>
</dbReference>
<dbReference type="FunFam" id="3.10.580.10:FF:000006">
    <property type="entry name" value="DUF21 and CBS domain protein"/>
    <property type="match status" value="1"/>
</dbReference>
<dbReference type="Pfam" id="PF25562">
    <property type="entry name" value="CNBH_CNNM2_C"/>
    <property type="match status" value="1"/>
</dbReference>
<dbReference type="GO" id="GO:0015693">
    <property type="term" value="P:magnesium ion transport"/>
    <property type="evidence" value="ECO:0007669"/>
    <property type="project" value="UniProtKB-ARBA"/>
</dbReference>
<dbReference type="STRING" id="2018661.A0A2A2KB43"/>
<organism evidence="14 15">
    <name type="scientific">Diploscapter pachys</name>
    <dbReference type="NCBI Taxonomy" id="2018661"/>
    <lineage>
        <taxon>Eukaryota</taxon>
        <taxon>Metazoa</taxon>
        <taxon>Ecdysozoa</taxon>
        <taxon>Nematoda</taxon>
        <taxon>Chromadorea</taxon>
        <taxon>Rhabditida</taxon>
        <taxon>Rhabditina</taxon>
        <taxon>Rhabditomorpha</taxon>
        <taxon>Rhabditoidea</taxon>
        <taxon>Rhabditidae</taxon>
        <taxon>Diploscapter</taxon>
    </lineage>
</organism>
<reference evidence="14 15" key="1">
    <citation type="journal article" date="2017" name="Curr. Biol.">
        <title>Genome architecture and evolution of a unichromosomal asexual nematode.</title>
        <authorList>
            <person name="Fradin H."/>
            <person name="Zegar C."/>
            <person name="Gutwein M."/>
            <person name="Lucas J."/>
            <person name="Kovtun M."/>
            <person name="Corcoran D."/>
            <person name="Baugh L.R."/>
            <person name="Kiontke K."/>
            <person name="Gunsalus K."/>
            <person name="Fitch D.H."/>
            <person name="Piano F."/>
        </authorList>
    </citation>
    <scope>NUCLEOTIDE SEQUENCE [LARGE SCALE GENOMIC DNA]</scope>
    <source>
        <strain evidence="14">PF1309</strain>
    </source>
</reference>
<evidence type="ECO:0000256" key="3">
    <source>
        <dbReference type="ARBA" id="ARBA00022692"/>
    </source>
</evidence>
<comment type="caution">
    <text evidence="14">The sequence shown here is derived from an EMBL/GenBank/DDBJ whole genome shotgun (WGS) entry which is preliminary data.</text>
</comment>
<keyword evidence="15" id="KW-1185">Reference proteome</keyword>
<evidence type="ECO:0000256" key="5">
    <source>
        <dbReference type="ARBA" id="ARBA00022989"/>
    </source>
</evidence>
<dbReference type="InterPro" id="IPR044751">
    <property type="entry name" value="Ion_transp-like_CBS"/>
</dbReference>
<keyword evidence="6" id="KW-0406">Ion transport</keyword>
<feature type="compositionally biased region" description="Polar residues" evidence="11">
    <location>
        <begin position="17"/>
        <end position="26"/>
    </location>
</feature>
<evidence type="ECO:0000256" key="7">
    <source>
        <dbReference type="ARBA" id="ARBA00023122"/>
    </source>
</evidence>
<comment type="subcellular location">
    <subcellularLocation>
        <location evidence="1">Basolateral cell membrane</location>
        <topology evidence="1">Multi-pass membrane protein</topology>
    </subcellularLocation>
</comment>
<feature type="domain" description="CNNM transmembrane" evidence="13">
    <location>
        <begin position="165"/>
        <end position="344"/>
    </location>
</feature>
<evidence type="ECO:0000256" key="8">
    <source>
        <dbReference type="ARBA" id="ARBA00023136"/>
    </source>
</evidence>
<evidence type="ECO:0000256" key="1">
    <source>
        <dbReference type="ARBA" id="ARBA00004554"/>
    </source>
</evidence>